<feature type="transmembrane region" description="Helical" evidence="6">
    <location>
        <begin position="195"/>
        <end position="217"/>
    </location>
</feature>
<evidence type="ECO:0000313" key="7">
    <source>
        <dbReference type="EMBL" id="KAE9600711.1"/>
    </source>
</evidence>
<keyword evidence="4 6" id="KW-1133">Transmembrane helix</keyword>
<reference evidence="8" key="1">
    <citation type="journal article" date="2020" name="Nat. Commun.">
        <title>Genome sequence of the cluster root forming white lupin.</title>
        <authorList>
            <person name="Hufnagel B."/>
            <person name="Marques A."/>
            <person name="Soriano A."/>
            <person name="Marques L."/>
            <person name="Divol F."/>
            <person name="Doumas P."/>
            <person name="Sallet E."/>
            <person name="Mancinotti D."/>
            <person name="Carrere S."/>
            <person name="Marande W."/>
            <person name="Arribat S."/>
            <person name="Keller J."/>
            <person name="Huneau C."/>
            <person name="Blein T."/>
            <person name="Aime D."/>
            <person name="Laguerre M."/>
            <person name="Taylor J."/>
            <person name="Schubert V."/>
            <person name="Nelson M."/>
            <person name="Geu-Flores F."/>
            <person name="Crespi M."/>
            <person name="Gallardo-Guerrero K."/>
            <person name="Delaux P.-M."/>
            <person name="Salse J."/>
            <person name="Berges H."/>
            <person name="Guyot R."/>
            <person name="Gouzy J."/>
            <person name="Peret B."/>
        </authorList>
    </citation>
    <scope>NUCLEOTIDE SEQUENCE [LARGE SCALE GENOMIC DNA]</scope>
    <source>
        <strain evidence="8">cv. Amiga</strain>
    </source>
</reference>
<comment type="similarity">
    <text evidence="2 6">Belongs to the multi antimicrobial extrusion (MATE) (TC 2.A.66.1) family.</text>
</comment>
<feature type="transmembrane region" description="Helical" evidence="6">
    <location>
        <begin position="350"/>
        <end position="375"/>
    </location>
</feature>
<accession>A0A6A5NTZ5</accession>
<dbReference type="CDD" id="cd13132">
    <property type="entry name" value="MATE_eukaryotic"/>
    <property type="match status" value="1"/>
</dbReference>
<evidence type="ECO:0000256" key="1">
    <source>
        <dbReference type="ARBA" id="ARBA00004141"/>
    </source>
</evidence>
<dbReference type="EMBL" id="WOCE01000014">
    <property type="protein sequence ID" value="KAE9600711.1"/>
    <property type="molecule type" value="Genomic_DNA"/>
</dbReference>
<feature type="transmembrane region" description="Helical" evidence="6">
    <location>
        <begin position="162"/>
        <end position="183"/>
    </location>
</feature>
<dbReference type="NCBIfam" id="TIGR00797">
    <property type="entry name" value="matE"/>
    <property type="match status" value="1"/>
</dbReference>
<evidence type="ECO:0000313" key="8">
    <source>
        <dbReference type="Proteomes" id="UP000447434"/>
    </source>
</evidence>
<feature type="transmembrane region" description="Helical" evidence="6">
    <location>
        <begin position="223"/>
        <end position="248"/>
    </location>
</feature>
<dbReference type="Pfam" id="PF01554">
    <property type="entry name" value="MatE"/>
    <property type="match status" value="2"/>
</dbReference>
<feature type="transmembrane region" description="Helical" evidence="6">
    <location>
        <begin position="95"/>
        <end position="112"/>
    </location>
</feature>
<keyword evidence="8" id="KW-1185">Reference proteome</keyword>
<dbReference type="InterPro" id="IPR045069">
    <property type="entry name" value="MATE_euk"/>
</dbReference>
<dbReference type="GO" id="GO:0042910">
    <property type="term" value="F:xenobiotic transmembrane transporter activity"/>
    <property type="evidence" value="ECO:0007669"/>
    <property type="project" value="InterPro"/>
</dbReference>
<gene>
    <name evidence="7" type="ORF">Lalb_Chr14g0375781</name>
</gene>
<evidence type="ECO:0000256" key="4">
    <source>
        <dbReference type="ARBA" id="ARBA00022989"/>
    </source>
</evidence>
<protein>
    <recommendedName>
        <fullName evidence="6">Protein DETOXIFICATION</fullName>
    </recommendedName>
    <alternativeName>
        <fullName evidence="6">Multidrug and toxic compound extrusion protein</fullName>
    </alternativeName>
</protein>
<feature type="transmembrane region" description="Helical" evidence="6">
    <location>
        <begin position="49"/>
        <end position="75"/>
    </location>
</feature>
<keyword evidence="3 6" id="KW-0812">Transmembrane</keyword>
<dbReference type="Proteomes" id="UP000447434">
    <property type="component" value="Chromosome 14"/>
</dbReference>
<sequence>MGSFDGDEQPLLSKDNHEHQQNELENILSNTNLPVQTRLRKALWIELKYLFFLAAPAVVVYLINYVMSMSTQIFSGHLGNLELAAASLGNTGIQIFAYGLMLGMGSAVETLCGQAFGANKFELLGIYMQRSTVLLSLTGVVLTVIYVFSGPILVFLGQAPNIASAAALFVYGLIPQIFAYAVNFPIQKFLQAQSIVAPSAYISAATLVVHLLLSWLAVYKVGLGLLGASLVLSISWWIIVIAQFVYILKSEKCKKTWQGFSWEAFTGLPEFFKLSAASAIMLCLETWYFQILVLLAGLLPHPELALDSLSICTTVSGWVFMISVGFNAAASVRVSNELGAHNPRSASFSVVVVTVISFIISVIAAIIVLLIRDVISYLFTEGEEVAAAVSDLCPLLALTLVLNGIQPVLSGVAVGCGWQSFVAYVNIACYYVVGIPLGSVLGFYFKFGAKGIWLGMLGGTTMQTIILIWVTFRTDWTKEVEEAAKRLNKWENVKEPLLN</sequence>
<name>A0A6A5NTZ5_LUPAL</name>
<organism evidence="7 8">
    <name type="scientific">Lupinus albus</name>
    <name type="common">White lupine</name>
    <name type="synonym">Lupinus termis</name>
    <dbReference type="NCBI Taxonomy" id="3870"/>
    <lineage>
        <taxon>Eukaryota</taxon>
        <taxon>Viridiplantae</taxon>
        <taxon>Streptophyta</taxon>
        <taxon>Embryophyta</taxon>
        <taxon>Tracheophyta</taxon>
        <taxon>Spermatophyta</taxon>
        <taxon>Magnoliopsida</taxon>
        <taxon>eudicotyledons</taxon>
        <taxon>Gunneridae</taxon>
        <taxon>Pentapetalae</taxon>
        <taxon>rosids</taxon>
        <taxon>fabids</taxon>
        <taxon>Fabales</taxon>
        <taxon>Fabaceae</taxon>
        <taxon>Papilionoideae</taxon>
        <taxon>50 kb inversion clade</taxon>
        <taxon>genistoids sensu lato</taxon>
        <taxon>core genistoids</taxon>
        <taxon>Genisteae</taxon>
        <taxon>Lupinus</taxon>
    </lineage>
</organism>
<dbReference type="GO" id="GO:0016020">
    <property type="term" value="C:membrane"/>
    <property type="evidence" value="ECO:0007669"/>
    <property type="project" value="UniProtKB-SubCell"/>
</dbReference>
<keyword evidence="5 6" id="KW-0472">Membrane</keyword>
<feature type="transmembrane region" description="Helical" evidence="6">
    <location>
        <begin position="421"/>
        <end position="445"/>
    </location>
</feature>
<comment type="caution">
    <text evidence="7">The sequence shown here is derived from an EMBL/GenBank/DDBJ whole genome shotgun (WGS) entry which is preliminary data.</text>
</comment>
<evidence type="ECO:0000256" key="6">
    <source>
        <dbReference type="RuleBase" id="RU004914"/>
    </source>
</evidence>
<dbReference type="GO" id="GO:1990961">
    <property type="term" value="P:xenobiotic detoxification by transmembrane export across the plasma membrane"/>
    <property type="evidence" value="ECO:0007669"/>
    <property type="project" value="InterPro"/>
</dbReference>
<comment type="subcellular location">
    <subcellularLocation>
        <location evidence="1">Membrane</location>
        <topology evidence="1">Multi-pass membrane protein</topology>
    </subcellularLocation>
</comment>
<dbReference type="OrthoDB" id="2126698at2759"/>
<dbReference type="AlphaFoldDB" id="A0A6A5NTZ5"/>
<dbReference type="PANTHER" id="PTHR11206">
    <property type="entry name" value="MULTIDRUG RESISTANCE PROTEIN"/>
    <property type="match status" value="1"/>
</dbReference>
<proteinExistence type="inferred from homology"/>
<feature type="transmembrane region" description="Helical" evidence="6">
    <location>
        <begin position="279"/>
        <end position="299"/>
    </location>
</feature>
<feature type="transmembrane region" description="Helical" evidence="6">
    <location>
        <begin position="133"/>
        <end position="156"/>
    </location>
</feature>
<evidence type="ECO:0000256" key="3">
    <source>
        <dbReference type="ARBA" id="ARBA00022692"/>
    </source>
</evidence>
<dbReference type="InterPro" id="IPR002528">
    <property type="entry name" value="MATE_fam"/>
</dbReference>
<evidence type="ECO:0000256" key="2">
    <source>
        <dbReference type="ARBA" id="ARBA00010199"/>
    </source>
</evidence>
<evidence type="ECO:0000256" key="5">
    <source>
        <dbReference type="ARBA" id="ARBA00023136"/>
    </source>
</evidence>
<feature type="transmembrane region" description="Helical" evidence="6">
    <location>
        <begin position="305"/>
        <end position="329"/>
    </location>
</feature>
<feature type="transmembrane region" description="Helical" evidence="6">
    <location>
        <begin position="451"/>
        <end position="472"/>
    </location>
</feature>
<dbReference type="GO" id="GO:0015297">
    <property type="term" value="F:antiporter activity"/>
    <property type="evidence" value="ECO:0007669"/>
    <property type="project" value="InterPro"/>
</dbReference>